<evidence type="ECO:0000313" key="3">
    <source>
        <dbReference type="Proteomes" id="UP000256862"/>
    </source>
</evidence>
<protein>
    <submittedName>
        <fullName evidence="1">Uncharacterized protein</fullName>
    </submittedName>
</protein>
<organism evidence="1 3">
    <name type="scientific">Cupriavidus oxalaticus</name>
    <dbReference type="NCBI Taxonomy" id="96344"/>
    <lineage>
        <taxon>Bacteria</taxon>
        <taxon>Pseudomonadati</taxon>
        <taxon>Pseudomonadota</taxon>
        <taxon>Betaproteobacteria</taxon>
        <taxon>Burkholderiales</taxon>
        <taxon>Burkholderiaceae</taxon>
        <taxon>Cupriavidus</taxon>
    </lineage>
</organism>
<gene>
    <name evidence="2" type="ORF">CO2235_MP70211</name>
    <name evidence="1" type="ORF">CO2235_U880029</name>
</gene>
<evidence type="ECO:0000313" key="2">
    <source>
        <dbReference type="EMBL" id="SPC23523.1"/>
    </source>
</evidence>
<evidence type="ECO:0000313" key="1">
    <source>
        <dbReference type="EMBL" id="SPC10101.1"/>
    </source>
</evidence>
<proteinExistence type="predicted"/>
<name>A0A375GPM3_9BURK</name>
<reference evidence="3" key="1">
    <citation type="submission" date="2018-01" db="EMBL/GenBank/DDBJ databases">
        <authorList>
            <person name="Gaut B.S."/>
            <person name="Morton B.R."/>
            <person name="Clegg M.T."/>
            <person name="Duvall M.R."/>
        </authorList>
    </citation>
    <scope>NUCLEOTIDE SEQUENCE [LARGE SCALE GENOMIC DNA]</scope>
</reference>
<sequence>MRRFNVCGRRRLDSFAREPMQVPHPFQGQPGFVHTPV</sequence>
<accession>A0A375GPM3</accession>
<dbReference type="EMBL" id="OGUS01000142">
    <property type="protein sequence ID" value="SPC23523.1"/>
    <property type="molecule type" value="Genomic_DNA"/>
</dbReference>
<dbReference type="EMBL" id="OGUS01000096">
    <property type="protein sequence ID" value="SPC10101.1"/>
    <property type="molecule type" value="Genomic_DNA"/>
</dbReference>
<dbReference type="Proteomes" id="UP000256862">
    <property type="component" value="Plasmid CO2235_mp"/>
</dbReference>
<geneLocation type="plasmid" evidence="3">
    <name>co2235_mp</name>
</geneLocation>
<comment type="caution">
    <text evidence="1">The sequence shown here is derived from an EMBL/GenBank/DDBJ whole genome shotgun (WGS) entry which is preliminary data.</text>
</comment>
<dbReference type="AlphaFoldDB" id="A0A375GPM3"/>
<reference evidence="1 3" key="2">
    <citation type="submission" date="2018-01" db="EMBL/GenBank/DDBJ databases">
        <authorList>
            <person name="Clerissi C."/>
        </authorList>
    </citation>
    <scope>NUCLEOTIDE SEQUENCE</scope>
    <source>
        <strain evidence="1">Cupriavidus oxalaticus LMG 2235</strain>
        <plasmid evidence="3">co2235_mp</plasmid>
    </source>
</reference>